<evidence type="ECO:0000259" key="6">
    <source>
        <dbReference type="Pfam" id="PF04542"/>
    </source>
</evidence>
<evidence type="ECO:0000256" key="3">
    <source>
        <dbReference type="ARBA" id="ARBA00023082"/>
    </source>
</evidence>
<dbReference type="EMBL" id="QXIR01000002">
    <property type="protein sequence ID" value="RIW38513.1"/>
    <property type="molecule type" value="Genomic_DNA"/>
</dbReference>
<evidence type="ECO:0000313" key="9">
    <source>
        <dbReference type="Proteomes" id="UP000265801"/>
    </source>
</evidence>
<reference evidence="8 9" key="1">
    <citation type="submission" date="2018-09" db="EMBL/GenBank/DDBJ databases">
        <title>Bacillus saliacetes sp. nov., isolated from Thai shrimp paste (Ka-pi).</title>
        <authorList>
            <person name="Daroonpunt R."/>
            <person name="Tanasupawat S."/>
            <person name="Yiamsombut S."/>
        </authorList>
    </citation>
    <scope>NUCLEOTIDE SEQUENCE [LARGE SCALE GENOMIC DNA]</scope>
    <source>
        <strain evidence="8 9">SKP7-4</strain>
    </source>
</reference>
<dbReference type="Pfam" id="PF04542">
    <property type="entry name" value="Sigma70_r2"/>
    <property type="match status" value="1"/>
</dbReference>
<sequence length="225" mass="25496">MNAKLGKTHDAADQIMKVYPQLRSYCWNLTGDKWDGEDLAQETIYKVLNSYKETNQKLNSALLYTIARNNWIDTVRKRARESLSDKVQKEESREMSSSSDISYLIENILKNFTLQQTVIFLLKDVFHYNYKEISEELSLSEGAVKASLFRMRTRLKTGRLDGNAEIATGWIDGIASGIIKEEAKEVIEILTASSNAWPVSVNSSYASELFPREGRSSLQNPVLAA</sequence>
<dbReference type="InterPro" id="IPR036388">
    <property type="entry name" value="WH-like_DNA-bd_sf"/>
</dbReference>
<dbReference type="Pfam" id="PF08281">
    <property type="entry name" value="Sigma70_r4_2"/>
    <property type="match status" value="1"/>
</dbReference>
<dbReference type="Gene3D" id="1.10.1740.10">
    <property type="match status" value="1"/>
</dbReference>
<dbReference type="AlphaFoldDB" id="A0A3A1RC57"/>
<dbReference type="GO" id="GO:0016987">
    <property type="term" value="F:sigma factor activity"/>
    <property type="evidence" value="ECO:0007669"/>
    <property type="project" value="UniProtKB-KW"/>
</dbReference>
<dbReference type="InterPro" id="IPR013249">
    <property type="entry name" value="RNA_pol_sigma70_r4_t2"/>
</dbReference>
<evidence type="ECO:0000256" key="4">
    <source>
        <dbReference type="ARBA" id="ARBA00023125"/>
    </source>
</evidence>
<dbReference type="Gene3D" id="1.10.10.10">
    <property type="entry name" value="Winged helix-like DNA-binding domain superfamily/Winged helix DNA-binding domain"/>
    <property type="match status" value="1"/>
</dbReference>
<keyword evidence="3" id="KW-0731">Sigma factor</keyword>
<gene>
    <name evidence="8" type="ORF">D3H55_02970</name>
</gene>
<comment type="similarity">
    <text evidence="1">Belongs to the sigma-70 factor family. ECF subfamily.</text>
</comment>
<evidence type="ECO:0000256" key="1">
    <source>
        <dbReference type="ARBA" id="ARBA00010641"/>
    </source>
</evidence>
<dbReference type="InterPro" id="IPR039425">
    <property type="entry name" value="RNA_pol_sigma-70-like"/>
</dbReference>
<organism evidence="8 9">
    <name type="scientific">Bacillus salacetis</name>
    <dbReference type="NCBI Taxonomy" id="2315464"/>
    <lineage>
        <taxon>Bacteria</taxon>
        <taxon>Bacillati</taxon>
        <taxon>Bacillota</taxon>
        <taxon>Bacilli</taxon>
        <taxon>Bacillales</taxon>
        <taxon>Bacillaceae</taxon>
        <taxon>Bacillus</taxon>
    </lineage>
</organism>
<dbReference type="OrthoDB" id="2381154at2"/>
<evidence type="ECO:0000313" key="8">
    <source>
        <dbReference type="EMBL" id="RIW38513.1"/>
    </source>
</evidence>
<comment type="caution">
    <text evidence="8">The sequence shown here is derived from an EMBL/GenBank/DDBJ whole genome shotgun (WGS) entry which is preliminary data.</text>
</comment>
<dbReference type="PANTHER" id="PTHR43133:SF8">
    <property type="entry name" value="RNA POLYMERASE SIGMA FACTOR HI_1459-RELATED"/>
    <property type="match status" value="1"/>
</dbReference>
<evidence type="ECO:0000256" key="5">
    <source>
        <dbReference type="ARBA" id="ARBA00023163"/>
    </source>
</evidence>
<keyword evidence="4" id="KW-0238">DNA-binding</keyword>
<keyword evidence="9" id="KW-1185">Reference proteome</keyword>
<dbReference type="InterPro" id="IPR013324">
    <property type="entry name" value="RNA_pol_sigma_r3/r4-like"/>
</dbReference>
<dbReference type="InterPro" id="IPR014284">
    <property type="entry name" value="RNA_pol_sigma-70_dom"/>
</dbReference>
<keyword evidence="2" id="KW-0805">Transcription regulation</keyword>
<dbReference type="SUPFAM" id="SSF88659">
    <property type="entry name" value="Sigma3 and sigma4 domains of RNA polymerase sigma factors"/>
    <property type="match status" value="1"/>
</dbReference>
<dbReference type="NCBIfam" id="TIGR02937">
    <property type="entry name" value="sigma70-ECF"/>
    <property type="match status" value="1"/>
</dbReference>
<accession>A0A3A1RC57</accession>
<dbReference type="InterPro" id="IPR007627">
    <property type="entry name" value="RNA_pol_sigma70_r2"/>
</dbReference>
<feature type="domain" description="RNA polymerase sigma factor 70 region 4 type 2" evidence="7">
    <location>
        <begin position="115"/>
        <end position="155"/>
    </location>
</feature>
<evidence type="ECO:0000256" key="2">
    <source>
        <dbReference type="ARBA" id="ARBA00023015"/>
    </source>
</evidence>
<proteinExistence type="inferred from homology"/>
<evidence type="ECO:0000259" key="7">
    <source>
        <dbReference type="Pfam" id="PF08281"/>
    </source>
</evidence>
<name>A0A3A1RC57_9BACI</name>
<feature type="domain" description="RNA polymerase sigma-70 region 2" evidence="6">
    <location>
        <begin position="16"/>
        <end position="80"/>
    </location>
</feature>
<dbReference type="GO" id="GO:0006352">
    <property type="term" value="P:DNA-templated transcription initiation"/>
    <property type="evidence" value="ECO:0007669"/>
    <property type="project" value="InterPro"/>
</dbReference>
<dbReference type="RefSeq" id="WP_119545411.1">
    <property type="nucleotide sequence ID" value="NZ_QXIR01000002.1"/>
</dbReference>
<dbReference type="PANTHER" id="PTHR43133">
    <property type="entry name" value="RNA POLYMERASE ECF-TYPE SIGMA FACTO"/>
    <property type="match status" value="1"/>
</dbReference>
<protein>
    <submittedName>
        <fullName evidence="8">Sigma-70 family RNA polymerase sigma factor</fullName>
    </submittedName>
</protein>
<dbReference type="InterPro" id="IPR013325">
    <property type="entry name" value="RNA_pol_sigma_r2"/>
</dbReference>
<dbReference type="SUPFAM" id="SSF88946">
    <property type="entry name" value="Sigma2 domain of RNA polymerase sigma factors"/>
    <property type="match status" value="1"/>
</dbReference>
<dbReference type="GO" id="GO:0003677">
    <property type="term" value="F:DNA binding"/>
    <property type="evidence" value="ECO:0007669"/>
    <property type="project" value="UniProtKB-KW"/>
</dbReference>
<keyword evidence="5" id="KW-0804">Transcription</keyword>
<dbReference type="Proteomes" id="UP000265801">
    <property type="component" value="Unassembled WGS sequence"/>
</dbReference>